<dbReference type="Proteomes" id="UP000598196">
    <property type="component" value="Unassembled WGS sequence"/>
</dbReference>
<evidence type="ECO:0000313" key="2">
    <source>
        <dbReference type="Proteomes" id="UP000598196"/>
    </source>
</evidence>
<protein>
    <submittedName>
        <fullName evidence="1">Uncharacterized protein</fullName>
    </submittedName>
</protein>
<proteinExistence type="predicted"/>
<name>A0A917YKB0_9RHOB</name>
<keyword evidence="2" id="KW-1185">Reference proteome</keyword>
<evidence type="ECO:0000313" key="1">
    <source>
        <dbReference type="EMBL" id="GGO34288.1"/>
    </source>
</evidence>
<accession>A0A917YKB0</accession>
<dbReference type="AlphaFoldDB" id="A0A917YKB0"/>
<dbReference type="RefSeq" id="WP_158635617.1">
    <property type="nucleotide sequence ID" value="NZ_BMLP01000005.1"/>
</dbReference>
<sequence>MKVAAQACPSATEVRADLKLAYIDGMFVVGEGSPDGQALMRLAAWHASPQMVDEIAVRGGMKNAMRLATDILPPRSEALTSFTSAGSFRGKTPEERAQSQARFLAACGGTMTELAPKAPFHFAIAKKGVIGDYKDKRGGVTIPPGPNYLSRAFYSDFLEPNPMSDFVKTDSVWLMTPAEAEALHARVAAMAPYPAARRQVQAVAIVEVKRIDPLTRAADVELVEFALYDVGFSQKLFAYDQAADQKVQGSAVPTAPPTSGALPVGVHATRQAAVEHALALCEENAITATEVRCDCLAEHVGEEWTRNPQGHIANLSFQAMHANKVECRNVEAQRARALRRCADAEWPPLWTRTPSVNLRLDRREYCHCIADRSVEIGLQKAMYSCVATEDYPVPADSPIHD</sequence>
<dbReference type="EMBL" id="BMLP01000005">
    <property type="protein sequence ID" value="GGO34288.1"/>
    <property type="molecule type" value="Genomic_DNA"/>
</dbReference>
<organism evidence="1 2">
    <name type="scientific">Gemmobacter aquaticus</name>
    <dbReference type="NCBI Taxonomy" id="490185"/>
    <lineage>
        <taxon>Bacteria</taxon>
        <taxon>Pseudomonadati</taxon>
        <taxon>Pseudomonadota</taxon>
        <taxon>Alphaproteobacteria</taxon>
        <taxon>Rhodobacterales</taxon>
        <taxon>Paracoccaceae</taxon>
        <taxon>Gemmobacter</taxon>
    </lineage>
</organism>
<comment type="caution">
    <text evidence="1">The sequence shown here is derived from an EMBL/GenBank/DDBJ whole genome shotgun (WGS) entry which is preliminary data.</text>
</comment>
<gene>
    <name evidence="1" type="ORF">GCM10010991_24830</name>
</gene>
<reference evidence="1 2" key="1">
    <citation type="journal article" date="2014" name="Int. J. Syst. Evol. Microbiol.">
        <title>Complete genome sequence of Corynebacterium casei LMG S-19264T (=DSM 44701T), isolated from a smear-ripened cheese.</title>
        <authorList>
            <consortium name="US DOE Joint Genome Institute (JGI-PGF)"/>
            <person name="Walter F."/>
            <person name="Albersmeier A."/>
            <person name="Kalinowski J."/>
            <person name="Ruckert C."/>
        </authorList>
    </citation>
    <scope>NUCLEOTIDE SEQUENCE [LARGE SCALE GENOMIC DNA]</scope>
    <source>
        <strain evidence="1 2">CGMCC 1.7029</strain>
    </source>
</reference>